<name>A0AB37U9E9_9CYAN</name>
<dbReference type="EMBL" id="RSCK01000123">
    <property type="protein sequence ID" value="RUT01663.1"/>
    <property type="molecule type" value="Genomic_DNA"/>
</dbReference>
<gene>
    <name evidence="1" type="ORF">DSM107010_65070</name>
</gene>
<dbReference type="Proteomes" id="UP000282574">
    <property type="component" value="Unassembled WGS sequence"/>
</dbReference>
<protein>
    <submittedName>
        <fullName evidence="1">Uncharacterized protein</fullName>
    </submittedName>
</protein>
<comment type="caution">
    <text evidence="1">The sequence shown here is derived from an EMBL/GenBank/DDBJ whole genome shotgun (WGS) entry which is preliminary data.</text>
</comment>
<accession>A0AB37U9E9</accession>
<keyword evidence="2" id="KW-1185">Reference proteome</keyword>
<dbReference type="RefSeq" id="WP_181246362.1">
    <property type="nucleotide sequence ID" value="NZ_JAVKZF010000002.1"/>
</dbReference>
<evidence type="ECO:0000313" key="2">
    <source>
        <dbReference type="Proteomes" id="UP000282574"/>
    </source>
</evidence>
<reference evidence="1 2" key="1">
    <citation type="journal article" date="2019" name="Genome Biol. Evol.">
        <title>Day and night: Metabolic profiles and evolutionary relationships of six axenic non-marine cyanobacteria.</title>
        <authorList>
            <person name="Will S.E."/>
            <person name="Henke P."/>
            <person name="Boedeker C."/>
            <person name="Huang S."/>
            <person name="Brinkmann H."/>
            <person name="Rohde M."/>
            <person name="Jarek M."/>
            <person name="Friedl T."/>
            <person name="Seufert S."/>
            <person name="Schumacher M."/>
            <person name="Overmann J."/>
            <person name="Neumann-Schaal M."/>
            <person name="Petersen J."/>
        </authorList>
    </citation>
    <scope>NUCLEOTIDE SEQUENCE [LARGE SCALE GENOMIC DNA]</scope>
    <source>
        <strain evidence="1 2">SAG 39.79</strain>
    </source>
</reference>
<sequence length="63" mass="6809">MSRGFLLPSSFICEVVLATGVDMDVGYFATQNELVAIADDECKKIRVTGNFVSGLGILQELLL</sequence>
<organism evidence="1 2">
    <name type="scientific">Chroococcidiopsis cubana SAG 39.79</name>
    <dbReference type="NCBI Taxonomy" id="388085"/>
    <lineage>
        <taxon>Bacteria</taxon>
        <taxon>Bacillati</taxon>
        <taxon>Cyanobacteriota</taxon>
        <taxon>Cyanophyceae</taxon>
        <taxon>Chroococcidiopsidales</taxon>
        <taxon>Chroococcidiopsidaceae</taxon>
        <taxon>Chroococcidiopsis</taxon>
    </lineage>
</organism>
<proteinExistence type="predicted"/>
<evidence type="ECO:0000313" key="1">
    <source>
        <dbReference type="EMBL" id="RUT01663.1"/>
    </source>
</evidence>
<dbReference type="AlphaFoldDB" id="A0AB37U9E9"/>